<protein>
    <submittedName>
        <fullName evidence="2">Uncharacterized protein</fullName>
    </submittedName>
</protein>
<organism evidence="2 3">
    <name type="scientific">Myroides pelagicus</name>
    <dbReference type="NCBI Taxonomy" id="270914"/>
    <lineage>
        <taxon>Bacteria</taxon>
        <taxon>Pseudomonadati</taxon>
        <taxon>Bacteroidota</taxon>
        <taxon>Flavobacteriia</taxon>
        <taxon>Flavobacteriales</taxon>
        <taxon>Flavobacteriaceae</taxon>
        <taxon>Myroides</taxon>
    </lineage>
</organism>
<feature type="transmembrane region" description="Helical" evidence="1">
    <location>
        <begin position="48"/>
        <end position="69"/>
    </location>
</feature>
<evidence type="ECO:0000313" key="2">
    <source>
        <dbReference type="EMBL" id="MTH30033.1"/>
    </source>
</evidence>
<comment type="caution">
    <text evidence="2">The sequence shown here is derived from an EMBL/GenBank/DDBJ whole genome shotgun (WGS) entry which is preliminary data.</text>
</comment>
<keyword evidence="1" id="KW-0812">Transmembrane</keyword>
<sequence>MRIALWVFISFVLVGSLATFIPSIMSLGAPKVKDQTSKGKIKAMSTKIFLYAALVYPIVFILSLFVKQFMDVDMLYFLSTYAGLLVLIFCIWFFSE</sequence>
<reference evidence="2 3" key="1">
    <citation type="journal article" date="2006" name="Int. J. Syst. Evol. Microbiol.">
        <title>Myroides pelagicus sp. nov., isolated from seawater in Thailand.</title>
        <authorList>
            <person name="Yoon J."/>
            <person name="Maneerat S."/>
            <person name="Kawai F."/>
            <person name="Yokota A."/>
        </authorList>
    </citation>
    <scope>NUCLEOTIDE SEQUENCE [LARGE SCALE GENOMIC DNA]</scope>
    <source>
        <strain evidence="2 3">SM1T</strain>
    </source>
</reference>
<feature type="transmembrane region" description="Helical" evidence="1">
    <location>
        <begin position="6"/>
        <end position="27"/>
    </location>
</feature>
<dbReference type="OrthoDB" id="1448816at2"/>
<keyword evidence="1" id="KW-1133">Transmembrane helix</keyword>
<evidence type="ECO:0000256" key="1">
    <source>
        <dbReference type="SAM" id="Phobius"/>
    </source>
</evidence>
<name>A0A7K1GNR5_9FLAO</name>
<proteinExistence type="predicted"/>
<dbReference type="RefSeq" id="WP_155036024.1">
    <property type="nucleotide sequence ID" value="NZ_JBHTIG010000042.1"/>
</dbReference>
<dbReference type="EMBL" id="WMJY01000018">
    <property type="protein sequence ID" value="MTH30033.1"/>
    <property type="molecule type" value="Genomic_DNA"/>
</dbReference>
<accession>A0A7K1GNR5</accession>
<evidence type="ECO:0000313" key="3">
    <source>
        <dbReference type="Proteomes" id="UP000488936"/>
    </source>
</evidence>
<dbReference type="AlphaFoldDB" id="A0A7K1GNR5"/>
<keyword evidence="1" id="KW-0472">Membrane</keyword>
<dbReference type="Proteomes" id="UP000488936">
    <property type="component" value="Unassembled WGS sequence"/>
</dbReference>
<keyword evidence="3" id="KW-1185">Reference proteome</keyword>
<feature type="transmembrane region" description="Helical" evidence="1">
    <location>
        <begin position="75"/>
        <end position="94"/>
    </location>
</feature>
<gene>
    <name evidence="2" type="ORF">GJV77_08940</name>
</gene>